<dbReference type="Pfam" id="PF03788">
    <property type="entry name" value="LrgA"/>
    <property type="match status" value="1"/>
</dbReference>
<accession>A0A1Y0I8A5</accession>
<protein>
    <submittedName>
        <fullName evidence="7">Uncharacterized protein</fullName>
    </submittedName>
</protein>
<dbReference type="AlphaFoldDB" id="A0A1Y0I8A5"/>
<evidence type="ECO:0000256" key="5">
    <source>
        <dbReference type="ARBA" id="ARBA00023136"/>
    </source>
</evidence>
<evidence type="ECO:0000256" key="2">
    <source>
        <dbReference type="ARBA" id="ARBA00022475"/>
    </source>
</evidence>
<keyword evidence="3 6" id="KW-0812">Transmembrane</keyword>
<feature type="transmembrane region" description="Helical" evidence="6">
    <location>
        <begin position="21"/>
        <end position="38"/>
    </location>
</feature>
<evidence type="ECO:0000256" key="6">
    <source>
        <dbReference type="SAM" id="Phobius"/>
    </source>
</evidence>
<dbReference type="InterPro" id="IPR005538">
    <property type="entry name" value="LrgA/CidA"/>
</dbReference>
<evidence type="ECO:0000313" key="8">
    <source>
        <dbReference type="Proteomes" id="UP000196027"/>
    </source>
</evidence>
<organism evidence="7 8">
    <name type="scientific">Oleiphilus messinensis</name>
    <dbReference type="NCBI Taxonomy" id="141451"/>
    <lineage>
        <taxon>Bacteria</taxon>
        <taxon>Pseudomonadati</taxon>
        <taxon>Pseudomonadota</taxon>
        <taxon>Gammaproteobacteria</taxon>
        <taxon>Oceanospirillales</taxon>
        <taxon>Oleiphilaceae</taxon>
        <taxon>Oleiphilus</taxon>
    </lineage>
</organism>
<evidence type="ECO:0000256" key="4">
    <source>
        <dbReference type="ARBA" id="ARBA00022989"/>
    </source>
</evidence>
<evidence type="ECO:0000313" key="7">
    <source>
        <dbReference type="EMBL" id="ARU55996.1"/>
    </source>
</evidence>
<keyword evidence="2" id="KW-1003">Cell membrane</keyword>
<keyword evidence="4 6" id="KW-1133">Transmembrane helix</keyword>
<keyword evidence="8" id="KW-1185">Reference proteome</keyword>
<keyword evidence="5 6" id="KW-0472">Membrane</keyword>
<sequence length="81" mass="8796">MLCCKLPTRIVHPACTQLIKYLPLLFIAAGVGVLGYLDEIQTDFAAITSALLLGTLLSTAITLCMGLIIQRYLPKSDKQES</sequence>
<name>A0A1Y0I8A5_9GAMM</name>
<evidence type="ECO:0000256" key="3">
    <source>
        <dbReference type="ARBA" id="ARBA00022692"/>
    </source>
</evidence>
<proteinExistence type="predicted"/>
<feature type="transmembrane region" description="Helical" evidence="6">
    <location>
        <begin position="44"/>
        <end position="69"/>
    </location>
</feature>
<dbReference type="Proteomes" id="UP000196027">
    <property type="component" value="Chromosome"/>
</dbReference>
<dbReference type="KEGG" id="ome:OLMES_1922"/>
<dbReference type="GO" id="GO:0005886">
    <property type="term" value="C:plasma membrane"/>
    <property type="evidence" value="ECO:0007669"/>
    <property type="project" value="UniProtKB-SubCell"/>
</dbReference>
<evidence type="ECO:0000256" key="1">
    <source>
        <dbReference type="ARBA" id="ARBA00004651"/>
    </source>
</evidence>
<reference evidence="7 8" key="1">
    <citation type="submission" date="2017-05" db="EMBL/GenBank/DDBJ databases">
        <title>Genomic insights into alkan degradation activity of Oleiphilus messinensis.</title>
        <authorList>
            <person name="Kozyavkin S.A."/>
            <person name="Slesarev A.I."/>
            <person name="Golyshin P.N."/>
            <person name="Korzhenkov A."/>
            <person name="Golyshina O.N."/>
            <person name="Toshchakov S.V."/>
        </authorList>
    </citation>
    <scope>NUCLEOTIDE SEQUENCE [LARGE SCALE GENOMIC DNA]</scope>
    <source>
        <strain evidence="7 8">ME102</strain>
    </source>
</reference>
<dbReference type="EMBL" id="CP021425">
    <property type="protein sequence ID" value="ARU55996.1"/>
    <property type="molecule type" value="Genomic_DNA"/>
</dbReference>
<gene>
    <name evidence="7" type="ORF">OLMES_1922</name>
</gene>
<comment type="subcellular location">
    <subcellularLocation>
        <location evidence="1">Cell membrane</location>
        <topology evidence="1">Multi-pass membrane protein</topology>
    </subcellularLocation>
</comment>